<dbReference type="PROSITE" id="PS51421">
    <property type="entry name" value="RAS"/>
    <property type="match status" value="1"/>
</dbReference>
<keyword evidence="4" id="KW-0449">Lipoprotein</keyword>
<evidence type="ECO:0000256" key="1">
    <source>
        <dbReference type="ARBA" id="ARBA00022741"/>
    </source>
</evidence>
<dbReference type="SMART" id="SM00176">
    <property type="entry name" value="RAN"/>
    <property type="match status" value="1"/>
</dbReference>
<dbReference type="SMART" id="SM00054">
    <property type="entry name" value="EFh"/>
    <property type="match status" value="2"/>
</dbReference>
<reference evidence="8 9" key="1">
    <citation type="journal article" date="2018" name="Nat. Ecol. Evol.">
        <title>Genomic signatures of mitonuclear coevolution across populations of Tigriopus californicus.</title>
        <authorList>
            <person name="Barreto F.S."/>
            <person name="Watson E.T."/>
            <person name="Lima T.G."/>
            <person name="Willett C.S."/>
            <person name="Edmands S."/>
            <person name="Li W."/>
            <person name="Burton R.S."/>
        </authorList>
    </citation>
    <scope>NUCLEOTIDE SEQUENCE [LARGE SCALE GENOMIC DNA]</scope>
    <source>
        <strain evidence="8 9">San Diego</strain>
    </source>
</reference>
<feature type="coiled-coil region" evidence="5">
    <location>
        <begin position="181"/>
        <end position="326"/>
    </location>
</feature>
<dbReference type="InterPro" id="IPR001806">
    <property type="entry name" value="Small_GTPase"/>
</dbReference>
<dbReference type="InterPro" id="IPR018247">
    <property type="entry name" value="EF_Hand_1_Ca_BS"/>
</dbReference>
<dbReference type="GO" id="GO:0005525">
    <property type="term" value="F:GTP binding"/>
    <property type="evidence" value="ECO:0007669"/>
    <property type="project" value="UniProtKB-KW"/>
</dbReference>
<evidence type="ECO:0000256" key="4">
    <source>
        <dbReference type="ARBA" id="ARBA00023288"/>
    </source>
</evidence>
<comment type="caution">
    <text evidence="8">The sequence shown here is derived from an EMBL/GenBank/DDBJ whole genome shotgun (WGS) entry which is preliminary data.</text>
</comment>
<dbReference type="GO" id="GO:0003924">
    <property type="term" value="F:GTPase activity"/>
    <property type="evidence" value="ECO:0007669"/>
    <property type="project" value="InterPro"/>
</dbReference>
<dbReference type="Gene3D" id="3.40.50.300">
    <property type="entry name" value="P-loop containing nucleotide triphosphate hydrolases"/>
    <property type="match status" value="1"/>
</dbReference>
<evidence type="ECO:0000256" key="6">
    <source>
        <dbReference type="SAM" id="MobiDB-lite"/>
    </source>
</evidence>
<dbReference type="PROSITE" id="PS51417">
    <property type="entry name" value="ARF"/>
    <property type="match status" value="1"/>
</dbReference>
<dbReference type="PROSITE" id="PS51420">
    <property type="entry name" value="RHO"/>
    <property type="match status" value="1"/>
</dbReference>
<feature type="region of interest" description="Disordered" evidence="6">
    <location>
        <begin position="495"/>
        <end position="528"/>
    </location>
</feature>
<keyword evidence="5" id="KW-0175">Coiled coil</keyword>
<dbReference type="SMART" id="SM00175">
    <property type="entry name" value="RAB"/>
    <property type="match status" value="1"/>
</dbReference>
<feature type="region of interest" description="Disordered" evidence="6">
    <location>
        <begin position="542"/>
        <end position="594"/>
    </location>
</feature>
<feature type="compositionally biased region" description="Acidic residues" evidence="6">
    <location>
        <begin position="120"/>
        <end position="136"/>
    </location>
</feature>
<dbReference type="AlphaFoldDB" id="A0A553NU34"/>
<feature type="region of interest" description="Disordered" evidence="6">
    <location>
        <begin position="430"/>
        <end position="470"/>
    </location>
</feature>
<feature type="compositionally biased region" description="Basic residues" evidence="6">
    <location>
        <begin position="580"/>
        <end position="589"/>
    </location>
</feature>
<feature type="region of interest" description="Disordered" evidence="6">
    <location>
        <begin position="102"/>
        <end position="136"/>
    </location>
</feature>
<evidence type="ECO:0000259" key="7">
    <source>
        <dbReference type="PROSITE" id="PS50222"/>
    </source>
</evidence>
<keyword evidence="3" id="KW-0342">GTP-binding</keyword>
<dbReference type="SMART" id="SM00174">
    <property type="entry name" value="RHO"/>
    <property type="match status" value="1"/>
</dbReference>
<dbReference type="InterPro" id="IPR005225">
    <property type="entry name" value="Small_GTP-bd"/>
</dbReference>
<dbReference type="SMART" id="SM00173">
    <property type="entry name" value="RAS"/>
    <property type="match status" value="1"/>
</dbReference>
<dbReference type="GO" id="GO:0005509">
    <property type="term" value="F:calcium ion binding"/>
    <property type="evidence" value="ECO:0007669"/>
    <property type="project" value="InterPro"/>
</dbReference>
<dbReference type="STRING" id="6832.A0A553NU34"/>
<dbReference type="SUPFAM" id="SSF47473">
    <property type="entry name" value="EF-hand"/>
    <property type="match status" value="1"/>
</dbReference>
<dbReference type="Gene3D" id="1.10.238.10">
    <property type="entry name" value="EF-hand"/>
    <property type="match status" value="1"/>
</dbReference>
<dbReference type="PANTHER" id="PTHR47977">
    <property type="entry name" value="RAS-RELATED PROTEIN RAB"/>
    <property type="match status" value="1"/>
</dbReference>
<evidence type="ECO:0000313" key="8">
    <source>
        <dbReference type="EMBL" id="TRY68944.1"/>
    </source>
</evidence>
<evidence type="ECO:0000313" key="9">
    <source>
        <dbReference type="Proteomes" id="UP000318571"/>
    </source>
</evidence>
<dbReference type="InterPro" id="IPR050227">
    <property type="entry name" value="Rab"/>
</dbReference>
<feature type="compositionally biased region" description="Polar residues" evidence="6">
    <location>
        <begin position="566"/>
        <end position="575"/>
    </location>
</feature>
<dbReference type="FunFam" id="3.40.50.300:FF:001129">
    <property type="entry name" value="ras-related protein Rab-44 isoform X2"/>
    <property type="match status" value="1"/>
</dbReference>
<keyword evidence="2" id="KW-0106">Calcium</keyword>
<protein>
    <recommendedName>
        <fullName evidence="7">EF-hand domain-containing protein</fullName>
    </recommendedName>
</protein>
<sequence>MSSPENLEHVPPEAMAELRELLTQKAADLFSLCDQEDKGFVTKRDMQRMRGELPMEPEQLEAVFDTLDVDKNGYLTLEEFREGFDEFLGLEQHQFVKEEHGCSLGSREHGSPPLFKMERDDEDDENEVDPLPKDDEEEFNDVLSELGLLGLIEDDTSLRSMWLNLKRDNDPVLMTNFEDFLSKLSADLGRKTSDKANLENNLRSRQLLQEEHIQGLYEEMEQQIGKERKKIQEEEERKEQKMREELEATLHMKDQQLMDVMHKMEHYQSQLEQVKKAVPDMKVENVHLSKERDRLQSDLERERILMKDLHDQMEELRSQTQTERKARAKAAFKVSENIAQEREGLVQQLDLMKTLNNKMLDDQDQYVLAERTMNKTQPNDNLKDELDFFPDAKDHYYGYQDNKEAPDFHFPKVLSTSGSVNDIEYDEEYFEKSSGHGTQSDYESPTHKGPIPLRRPRFGRFHSATDAPGDNISLMDELAQITDGNVHQRSPALTTFREHGDHSPPRPCPSQSSLKSAQRSLRTHSVPDCRYKSSLGAFNANHPGEMSSYMESTTSGPGPESYGDSELTSLNTRSSDFVGHHHHHHHHPHPHSDRYRQYVVPLSQMSKLTTSEGYEVMRNPERVYKVIFIGDSSVGKSSLITRFCSGKFQPGLKSTIGVDFHTRSILVEDQSVCLQCWDTAGQERYRAITRQYFRKTDAVIVVYDITSEKSFLNAREWLDSAVEGADEAILLLVGNKLDLAQDDLLRRVRKTQGLKLAEQYASQFGEVSAANGSNVEDTLTDLAKALLQREDQNMQNALNLILHEEPKKKRGCCK</sequence>
<dbReference type="InterPro" id="IPR027417">
    <property type="entry name" value="P-loop_NTPase"/>
</dbReference>
<evidence type="ECO:0000256" key="2">
    <source>
        <dbReference type="ARBA" id="ARBA00022837"/>
    </source>
</evidence>
<dbReference type="SUPFAM" id="SSF52540">
    <property type="entry name" value="P-loop containing nucleoside triphosphate hydrolases"/>
    <property type="match status" value="1"/>
</dbReference>
<feature type="compositionally biased region" description="Polar residues" evidence="6">
    <location>
        <begin position="509"/>
        <end position="520"/>
    </location>
</feature>
<evidence type="ECO:0000256" key="5">
    <source>
        <dbReference type="SAM" id="Coils"/>
    </source>
</evidence>
<name>A0A553NU34_TIGCA</name>
<dbReference type="OMA" id="RKNCKYF"/>
<dbReference type="NCBIfam" id="TIGR00231">
    <property type="entry name" value="small_GTP"/>
    <property type="match status" value="1"/>
</dbReference>
<dbReference type="OrthoDB" id="6357004at2759"/>
<dbReference type="InterPro" id="IPR002048">
    <property type="entry name" value="EF_hand_dom"/>
</dbReference>
<keyword evidence="1" id="KW-0547">Nucleotide-binding</keyword>
<dbReference type="EMBL" id="VCGU01000010">
    <property type="protein sequence ID" value="TRY68944.1"/>
    <property type="molecule type" value="Genomic_DNA"/>
</dbReference>
<proteinExistence type="predicted"/>
<dbReference type="PROSITE" id="PS50222">
    <property type="entry name" value="EF_HAND_2"/>
    <property type="match status" value="1"/>
</dbReference>
<evidence type="ECO:0000256" key="3">
    <source>
        <dbReference type="ARBA" id="ARBA00023134"/>
    </source>
</evidence>
<dbReference type="PRINTS" id="PR00449">
    <property type="entry name" value="RASTRNSFRMNG"/>
</dbReference>
<dbReference type="SMART" id="SM00177">
    <property type="entry name" value="ARF"/>
    <property type="match status" value="1"/>
</dbReference>
<accession>A0A553NU34</accession>
<feature type="domain" description="EF-hand" evidence="7">
    <location>
        <begin position="55"/>
        <end position="90"/>
    </location>
</feature>
<gene>
    <name evidence="8" type="ORF">TCAL_03773</name>
</gene>
<dbReference type="Pfam" id="PF00071">
    <property type="entry name" value="Ras"/>
    <property type="match status" value="1"/>
</dbReference>
<dbReference type="PROSITE" id="PS00018">
    <property type="entry name" value="EF_HAND_1"/>
    <property type="match status" value="1"/>
</dbReference>
<dbReference type="CDD" id="cd00154">
    <property type="entry name" value="Rab"/>
    <property type="match status" value="1"/>
</dbReference>
<dbReference type="Proteomes" id="UP000318571">
    <property type="component" value="Chromosome 1"/>
</dbReference>
<organism evidence="8 9">
    <name type="scientific">Tigriopus californicus</name>
    <name type="common">Marine copepod</name>
    <dbReference type="NCBI Taxonomy" id="6832"/>
    <lineage>
        <taxon>Eukaryota</taxon>
        <taxon>Metazoa</taxon>
        <taxon>Ecdysozoa</taxon>
        <taxon>Arthropoda</taxon>
        <taxon>Crustacea</taxon>
        <taxon>Multicrustacea</taxon>
        <taxon>Hexanauplia</taxon>
        <taxon>Copepoda</taxon>
        <taxon>Harpacticoida</taxon>
        <taxon>Harpacticidae</taxon>
        <taxon>Tigriopus</taxon>
    </lineage>
</organism>
<dbReference type="Pfam" id="PF13499">
    <property type="entry name" value="EF-hand_7"/>
    <property type="match status" value="1"/>
</dbReference>
<dbReference type="PROSITE" id="PS51419">
    <property type="entry name" value="RAB"/>
    <property type="match status" value="1"/>
</dbReference>
<keyword evidence="9" id="KW-1185">Reference proteome</keyword>
<dbReference type="InterPro" id="IPR011992">
    <property type="entry name" value="EF-hand-dom_pair"/>
</dbReference>